<dbReference type="Proteomes" id="UP000018217">
    <property type="component" value="Unassembled WGS sequence"/>
</dbReference>
<comment type="caution">
    <text evidence="1">The sequence shown here is derived from an EMBL/GenBank/DDBJ whole genome shotgun (WGS) entry which is preliminary data.</text>
</comment>
<dbReference type="EMBL" id="CAHS01000023">
    <property type="protein sequence ID" value="CCG89049.1"/>
    <property type="molecule type" value="Genomic_DNA"/>
</dbReference>
<sequence length="65" mass="7229">MAALKRYFLVLITAKALNKSELAAIQATLWLIIDRSARFLAIQAAYPLTGRNETILSVLINGLRK</sequence>
<dbReference type="AlphaFoldDB" id="V5ZDE5"/>
<evidence type="ECO:0000313" key="1">
    <source>
        <dbReference type="EMBL" id="CCG89049.1"/>
    </source>
</evidence>
<proteinExistence type="predicted"/>
<keyword evidence="2" id="KW-1185">Reference proteome</keyword>
<gene>
    <name evidence="1" type="ORF">EPIR_3686</name>
</gene>
<evidence type="ECO:0000313" key="2">
    <source>
        <dbReference type="Proteomes" id="UP000018217"/>
    </source>
</evidence>
<name>V5ZDE5_9GAMM</name>
<reference evidence="1 2" key="1">
    <citation type="journal article" date="2013" name="Syst. Appl. Microbiol.">
        <title>Phylogenetic position and virulence apparatus of the pear flower necrosis pathogen Erwinia piriflorinigrans CFBP 5888T as assessed by comparative genomics.</title>
        <authorList>
            <person name="Smits T.H."/>
            <person name="Rezzonico F."/>
            <person name="Lopez M.M."/>
            <person name="Blom J."/>
            <person name="Goesmann A."/>
            <person name="Frey J.E."/>
            <person name="Duffy B."/>
        </authorList>
    </citation>
    <scope>NUCLEOTIDE SEQUENCE [LARGE SCALE GENOMIC DNA]</scope>
    <source>
        <strain evidence="2">CFBP5888</strain>
    </source>
</reference>
<protein>
    <submittedName>
        <fullName evidence="1">Uncharacterized protein</fullName>
    </submittedName>
</protein>
<organism evidence="1 2">
    <name type="scientific">Erwinia piriflorinigrans CFBP 5888</name>
    <dbReference type="NCBI Taxonomy" id="1161919"/>
    <lineage>
        <taxon>Bacteria</taxon>
        <taxon>Pseudomonadati</taxon>
        <taxon>Pseudomonadota</taxon>
        <taxon>Gammaproteobacteria</taxon>
        <taxon>Enterobacterales</taxon>
        <taxon>Erwiniaceae</taxon>
        <taxon>Erwinia</taxon>
    </lineage>
</organism>
<accession>V5ZDE5</accession>